<keyword evidence="1" id="KW-1133">Transmembrane helix</keyword>
<keyword evidence="1" id="KW-0812">Transmembrane</keyword>
<sequence>MGGSVRDEPHLVVCPDARWRKSVVDGVTERPGLRWAAWVSGVFEPPHWMVVLPPYLGWRVAGSVGVWWGLGAGLLAGVVPAAFLAVDSWRRWWGRGLRVRQDRLVAIPGLLLLLSGAVAVLYGAGAPREVAAVVAAMVAVVVVGSAVTSVWKVSAHSAVTAAATGVLVIACRPHAAAAGVLLVLVLGAAVVAVAWSRVRLDCHTRAQVVVGAALGLVLGGAVFAGLR</sequence>
<feature type="transmembrane region" description="Helical" evidence="1">
    <location>
        <begin position="104"/>
        <end position="124"/>
    </location>
</feature>
<feature type="transmembrane region" description="Helical" evidence="1">
    <location>
        <begin position="208"/>
        <end position="226"/>
    </location>
</feature>
<dbReference type="Proteomes" id="UP001165590">
    <property type="component" value="Unassembled WGS sequence"/>
</dbReference>
<dbReference type="EMBL" id="JAIFZO010000002">
    <property type="protein sequence ID" value="MCX4234724.1"/>
    <property type="molecule type" value="Genomic_DNA"/>
</dbReference>
<dbReference type="RefSeq" id="WP_267027496.1">
    <property type="nucleotide sequence ID" value="NZ_JAIFZO010000002.1"/>
</dbReference>
<dbReference type="Pfam" id="PF01569">
    <property type="entry name" value="PAP2"/>
    <property type="match status" value="1"/>
</dbReference>
<feature type="transmembrane region" description="Helical" evidence="1">
    <location>
        <begin position="176"/>
        <end position="196"/>
    </location>
</feature>
<protein>
    <recommendedName>
        <fullName evidence="2">Phosphatidic acid phosphatase type 2/haloperoxidase domain-containing protein</fullName>
    </recommendedName>
</protein>
<accession>A0ABT3V714</accession>
<feature type="domain" description="Phosphatidic acid phosphatase type 2/haloperoxidase" evidence="2">
    <location>
        <begin position="153"/>
        <end position="223"/>
    </location>
</feature>
<proteinExistence type="predicted"/>
<evidence type="ECO:0000313" key="4">
    <source>
        <dbReference type="Proteomes" id="UP001165590"/>
    </source>
</evidence>
<gene>
    <name evidence="3" type="ORF">K3769_18420</name>
</gene>
<dbReference type="Gene3D" id="1.20.144.10">
    <property type="entry name" value="Phosphatidic acid phosphatase type 2/haloperoxidase"/>
    <property type="match status" value="1"/>
</dbReference>
<comment type="caution">
    <text evidence="3">The sequence shown here is derived from an EMBL/GenBank/DDBJ whole genome shotgun (WGS) entry which is preliminary data.</text>
</comment>
<name>A0ABT3V714_9ACTN</name>
<evidence type="ECO:0000313" key="3">
    <source>
        <dbReference type="EMBL" id="MCX4234724.1"/>
    </source>
</evidence>
<evidence type="ECO:0000256" key="1">
    <source>
        <dbReference type="SAM" id="Phobius"/>
    </source>
</evidence>
<dbReference type="InterPro" id="IPR000326">
    <property type="entry name" value="PAP2/HPO"/>
</dbReference>
<evidence type="ECO:0000259" key="2">
    <source>
        <dbReference type="Pfam" id="PF01569"/>
    </source>
</evidence>
<feature type="transmembrane region" description="Helical" evidence="1">
    <location>
        <begin position="65"/>
        <end position="84"/>
    </location>
</feature>
<organism evidence="3 4">
    <name type="scientific">Streptomyces ortus</name>
    <dbReference type="NCBI Taxonomy" id="2867268"/>
    <lineage>
        <taxon>Bacteria</taxon>
        <taxon>Bacillati</taxon>
        <taxon>Actinomycetota</taxon>
        <taxon>Actinomycetes</taxon>
        <taxon>Kitasatosporales</taxon>
        <taxon>Streptomycetaceae</taxon>
        <taxon>Streptomyces</taxon>
    </lineage>
</organism>
<reference evidence="3" key="1">
    <citation type="journal article" date="2022" name="bioRxiv">
        <title>Discovery and biosynthetic assessment of Streptomyces ortus sp nov. isolated from a deep-sea sponge.</title>
        <authorList>
            <person name="Williams S.E."/>
        </authorList>
    </citation>
    <scope>NUCLEOTIDE SEQUENCE</scope>
    <source>
        <strain evidence="3">A15ISP2-DRY2</strain>
    </source>
</reference>
<feature type="transmembrane region" description="Helical" evidence="1">
    <location>
        <begin position="130"/>
        <end position="148"/>
    </location>
</feature>
<keyword evidence="1" id="KW-0472">Membrane</keyword>
<keyword evidence="4" id="KW-1185">Reference proteome</keyword>